<feature type="compositionally biased region" description="Basic and acidic residues" evidence="1">
    <location>
        <begin position="39"/>
        <end position="48"/>
    </location>
</feature>
<name>A0AAE0GHJ8_9CHLO</name>
<feature type="compositionally biased region" description="Low complexity" evidence="1">
    <location>
        <begin position="63"/>
        <end position="73"/>
    </location>
</feature>
<gene>
    <name evidence="2" type="ORF">CYMTET_13826</name>
</gene>
<feature type="region of interest" description="Disordered" evidence="1">
    <location>
        <begin position="39"/>
        <end position="92"/>
    </location>
</feature>
<reference evidence="2 3" key="1">
    <citation type="journal article" date="2015" name="Genome Biol. Evol.">
        <title>Comparative Genomics of a Bacterivorous Green Alga Reveals Evolutionary Causalities and Consequences of Phago-Mixotrophic Mode of Nutrition.</title>
        <authorList>
            <person name="Burns J.A."/>
            <person name="Paasch A."/>
            <person name="Narechania A."/>
            <person name="Kim E."/>
        </authorList>
    </citation>
    <scope>NUCLEOTIDE SEQUENCE [LARGE SCALE GENOMIC DNA]</scope>
    <source>
        <strain evidence="2 3">PLY_AMNH</strain>
    </source>
</reference>
<keyword evidence="3" id="KW-1185">Reference proteome</keyword>
<evidence type="ECO:0000313" key="3">
    <source>
        <dbReference type="Proteomes" id="UP001190700"/>
    </source>
</evidence>
<accession>A0AAE0GHJ8</accession>
<evidence type="ECO:0000313" key="2">
    <source>
        <dbReference type="EMBL" id="KAK3278199.1"/>
    </source>
</evidence>
<dbReference type="AlphaFoldDB" id="A0AAE0GHJ8"/>
<comment type="caution">
    <text evidence="2">The sequence shown here is derived from an EMBL/GenBank/DDBJ whole genome shotgun (WGS) entry which is preliminary data.</text>
</comment>
<organism evidence="2 3">
    <name type="scientific">Cymbomonas tetramitiformis</name>
    <dbReference type="NCBI Taxonomy" id="36881"/>
    <lineage>
        <taxon>Eukaryota</taxon>
        <taxon>Viridiplantae</taxon>
        <taxon>Chlorophyta</taxon>
        <taxon>Pyramimonadophyceae</taxon>
        <taxon>Pyramimonadales</taxon>
        <taxon>Pyramimonadaceae</taxon>
        <taxon>Cymbomonas</taxon>
    </lineage>
</organism>
<dbReference type="EMBL" id="LGRX02005561">
    <property type="protein sequence ID" value="KAK3278199.1"/>
    <property type="molecule type" value="Genomic_DNA"/>
</dbReference>
<proteinExistence type="predicted"/>
<sequence>MADLEPKLIAPNQFQCEINDHDASTFDIHNLFTRGQAWHPERSIRDDSDGGSDDSGSDGSGSDGNDSDGNNSDSDSDKRYCKMLQQSDGLDA</sequence>
<evidence type="ECO:0000256" key="1">
    <source>
        <dbReference type="SAM" id="MobiDB-lite"/>
    </source>
</evidence>
<dbReference type="Proteomes" id="UP001190700">
    <property type="component" value="Unassembled WGS sequence"/>
</dbReference>
<protein>
    <submittedName>
        <fullName evidence="2">Uncharacterized protein</fullName>
    </submittedName>
</protein>